<sequence length="3779" mass="417760">MQYKQSQTSGSADGKTVIKLEQTGVRHGSVVAIELALPSTVINETAELFKSFVNQVAIEIEDGSVAEQFSSEIVVGAKFIEFVANSPDADRATAVALFKAFNSKFCLEQNIHAGASDHGLSGDMIRIVVQAYYAAQEQCCSEQKSQGAALEHPIPRPAVFSTAQFKLLAAFRGQGGMDNYIEETREIYTTYRPLVTEFVEQMTAFLVKEAAETRMVPLYKHGINVLSWITKPETLPEQEYMLTVPVCIPVVGLTQLMQITVLYKTLGITPGQLAASFEALSMAADEASFYRISKCVLGLLMLTGAFPQLDYPLSRPAVATDLESTDVKQRPTQMVCVLRLTQAQLKKVIEQFNKQQKAEAEYVYLSLINGSRVFVVSGATGPIARFVRKLALEYDAEGVDQSRISFSQRKPRVSYSYISINAPYHCKLLTHAMEDAYRYAEVKGWLLDTREMRCPVRASCDGHDIREEKNLSHYLLKSMCVLPVNWPAAICSPGVTHVVDFGPGGTGGFGELTARILEGRGIPIICASMFAKRLPLASKADLYRTDASALSKASNWAQDFAPKLVRTESDGKLHIDTPMSRLLGKPPVMVAGMTPSTISEVFVSAVMRAGYHIELSGGGHFSEPMLRDKVDKILELVDSGLGISINSIYVNPFLWNIQYPAIQTMRREGIPMEGLCIGAGVPSYDVCNEIIENIRTAGFCHIGLKPSSVATIRLVIKIAQANPDFPILLQWTGGRGGGHHSFEDFHHPILETYGAIRAQKNIVLVAGSGFGGIDDTLPYLTGDWSKRFDCAPMPFDGCLLGSRVMVAKEGAASKSVKEAIVAAPGIDDSEWEKTYKGPAGGIVTVLSELGEPIHKIATRGVLFWKEMDDTVFSLPRDKRLPALLAKKTYIIDRLNKDFQKPWFGKKADGSNADLEEMTYAEVASRLLEVLYIKHQSRWIDITMRNLVGDFLLRLERRFITRECPATLQSFDQINEPFEPVKSILDLYPDCYTQLLTTEDVQFFINLCMRPGQKPVPFIPVMDKDFHIWFKKDSLWQSEDVDAVADQDVGRVCILQGPVAVRYATRVDEPVKDILDNIYHGQIAALLKRYYSGDETKVPTVGYLGRSPTKQPALPYVGIEITEKERIFTLPKAKSQLPEPEAWLEVLAGSELTWLRALLTTTSIVQNHRYESNIVQRVLRPRPGQVVKVALSNEGRPSTVRVIDVSGYRALDISIDANNIIYFKMYSSPHGTACALEFLFHYKPNMPYALIHEVMEGRNERIKRFYAQVWFENSKSAEYLITQDGYKETHYGEELVIGKSDVSSFSHAIGNMSDQYLADWTCKQPYIPLDFAIRAFWPALCKCLMTQVCDGDLTRLVHLSNGFRLFPGAQVMRVGQSAASSAKITEVLDGDSGRTVRVQGYVAVDGKPAIEVDTSFLFRRHVPDFKKNFRHTSEQPIVLRLNNKSILTLLQSKEWFIPQSGSNASIRLNGVLRFDLESQYQFKSPSVYARIVTFGPVYAQNQFGQWARVADVDYEGGAAYKNPVLQFLLQHGAPEVDVHCYKDGERDLVPESQKHEAVVVVPTSSCEYSNVSADHNPIHTSAYFADLVGLPSTIAHGMWTSAATRACIESLVANGDPSRMAAYNTRFIDMVLPGDQLETRIRHIGFVSGRMLVEVEALGQCGNKVIEGLAEIEQPQTVFAFTGQGAHVPGMGMELYASSVVARRIWDSADSFMRNTYGIPLIDIVKNNPSTYTVHFIGKRGAAIRNNYRSMIYEHSKHDGSRLVCRPLFPEIGENTDSFTFFHPKGLLYATQFTQAAMLICEIAEFAHVHAAGVVPENALFAGHSLGEYAGLTAIGGVFSPETAADIGFCRGLTMQQAVRRNASGHSSIYGMVAVSPTRVASWFFSESLSDAVLAIKQHGDYDGLLEIVNYNVRDTQYVVSGELVLLEALSLLLDMLSSTATQEAASKDLPHLAAAAVKAARVRRDKDGGQFKLRRTSSTIPIPGIDVPFHSSLLYDGVWSFRKMLQSKIKHENVSLNKLRHRYIPNLTARPFDITMDYIKYVYSLTHSKALAYLLDTLDTARLEMDQSYMQSTTYTLLVEVLSYQFSSPVRWIETQDVLLRDLEVARFVEIGPGSVLSNMLKRTLDCHLYKQEGSAAILKKRLKILCSAADMDEILHKRIAVSSEPSPKGTATKEQQSLALAHSNKANAANTVQEASHITNIQPVEERTAAGSAMGIEDVGIQPLEAIRALIAHKLKQGIESVDDKRPIKDFVGGKSTLQNEIIGDLQKEFKDDFPEKPEEIPLNELAQGLSSLDQTLGGHSLGLIARLVSNKLPGGITKAYICRYFKDAYGLGPLRQQGALLVALTMEPGMRLDSETSTKRWLDTVAHMYAKTSGITFRSQSGSEAQGKDGSSAEGSGIVAINSKEFIAAQNAQYKLTRRAMEALAEYLGASLDPSTSIRSNPSSICFNALDLDAWSAEFSPAFLEGIKPRFSLPMVRRFDSFWNWARQDLLELYYGMIRGKITKVDLNLIPHCLHLANRFTPSIVHMLQYLVKCSEEGDSTGHALAKKYGSNLLGQIIAEGEATPPAYQFTQRLLAPCLTIGDLGEIKYIEVNRAGETNIHAYVRTVTSLGCGFAQTMSANSQSSGGALDIIFERLGLQRSNSAHKQANTLPPMVHLRRRVVSPVSGWEFDPELSAEFGEALTDICDNGLTLSGKCALVTGCGEGSIGAEVLRGLLESGAHVIATTSSYSEKTMRYFQSIYQTHGSRGSSLVVVPFNQASQQDIAALVAYIYGESTKGKGLALDLDYVLPFAAIPDLGHDITELDSRSELALRAMLTNTFRLLGEIATHKAKQRLDLHPTLAILPLSPNHGAFGMDGLYSESKIGLETLMHRWHSETQWQPYISISGAVIGWTRGTGLMAGNNVLAECVERTGVRTFSAGEVAFNILGLLHPRMYALAAQSPVWADMAGRFQYYPEVTRSIVGLRQALNETEAIFKASTADSRADFSASADEDSERIYKLQYAGVLSNHQFKFPEVKSPEQLSKIRNLQGMVNLDKVVVVTGYGEVGPYGNAETRWEMEAFGEFSLEGCIELAWIMGLIKHFNGKHRGTGKLYTGWVDAKTEEPVPDRYIKARYEKTIIEHTGIRLIEPESINGYDPNKKTLLRELQIEHDMEPFEATEEEATQFKLKNGDRVHIWQNENSGGTWSVRFLKGATVMIPKALRFDRLVAAQVPTGWDPVRYGIPKNIADQIDPITCYALVATAEALIRSGITDPYEIYRYVHVSEVGSSTGTALGGLKSAKRVFAERMCDKDHQADIYQETFLSTVPAWINMLLLSSSGPIKTTIGACATGIASIDVAVETIQAGKAKIMLAGGTDGISEESSYEFAQMNATSSAASEQMQGRAPREMSRPCTSTRNGFMEGEGAGIVTLMAASTAIKMGAPIYGIIAATNTATDKEGRSIPAPGKGILTTARELPRTKAMAQLLDIAYRRRQLEFRLGQIDEWVNRERTLEIEHIAREANISAEPSNETISLNTSCSNGRPKPSEGRSCLLSLAAEQLEFIEMESNRLRSEALDTWGNEFWKRNPYIAPLRGALAVWGLTIDDIGIVSFHGTSTKANDKNESEIVEQQLRHLGRTPGNVVFSICQKYLTGHPKGPASIWMLNGVLQSLHTGIVPGNRNADNIAAELEQYEYIVYPSRSIQTTGIKAGLLKSFGFGQVGAECLVVHPDYLFATLAEEQLEQYRCRVSQREAGFYRYKHDILAGIHPLVQVKESPPYTSEQEESLYLNPLQRLTFGNKI</sequence>
<dbReference type="CDD" id="cd03447">
    <property type="entry name" value="FAS_MaoC"/>
    <property type="match status" value="1"/>
</dbReference>
<dbReference type="InterPro" id="IPR020841">
    <property type="entry name" value="PKS_Beta-ketoAc_synthase_dom"/>
</dbReference>
<dbReference type="FunFam" id="3.20.20.70:FF:000078">
    <property type="entry name" value="Fatty acid synthase beta subunit dehydratase"/>
    <property type="match status" value="1"/>
</dbReference>
<comment type="caution">
    <text evidence="9">The sequence shown here is derived from an EMBL/GenBank/DDBJ whole genome shotgun (WGS) entry which is preliminary data.</text>
</comment>
<dbReference type="GO" id="GO:0005835">
    <property type="term" value="C:fatty acid synthase complex"/>
    <property type="evidence" value="ECO:0007669"/>
    <property type="project" value="InterPro"/>
</dbReference>
<dbReference type="Pfam" id="PF18314">
    <property type="entry name" value="FAS_I_H"/>
    <property type="match status" value="1"/>
</dbReference>
<dbReference type="PRINTS" id="PR01483">
    <property type="entry name" value="FASYNTHASE"/>
</dbReference>
<dbReference type="Pfam" id="PF00109">
    <property type="entry name" value="ketoacyl-synt"/>
    <property type="match status" value="1"/>
</dbReference>
<dbReference type="InterPro" id="IPR014031">
    <property type="entry name" value="Ketoacyl_synth_C"/>
</dbReference>
<dbReference type="Pfam" id="PF02801">
    <property type="entry name" value="Ketoacyl-synt_C"/>
    <property type="match status" value="1"/>
</dbReference>
<dbReference type="Gene3D" id="1.20.930.70">
    <property type="match status" value="1"/>
</dbReference>
<dbReference type="InterPro" id="IPR003965">
    <property type="entry name" value="Fatty_acid_synthase"/>
</dbReference>
<dbReference type="SUPFAM" id="SSF52151">
    <property type="entry name" value="FabD/lysophospholipase-like"/>
    <property type="match status" value="2"/>
</dbReference>
<dbReference type="InterPro" id="IPR039569">
    <property type="entry name" value="FAS1-like_DH_region"/>
</dbReference>
<dbReference type="OrthoDB" id="4251012at2759"/>
<dbReference type="SMART" id="SM00825">
    <property type="entry name" value="PKS_KS"/>
    <property type="match status" value="1"/>
</dbReference>
<dbReference type="SUPFAM" id="SSF53901">
    <property type="entry name" value="Thiolase-like"/>
    <property type="match status" value="2"/>
</dbReference>
<dbReference type="GO" id="GO:0016787">
    <property type="term" value="F:hydrolase activity"/>
    <property type="evidence" value="ECO:0007669"/>
    <property type="project" value="UniProtKB-KW"/>
</dbReference>
<protein>
    <submittedName>
        <fullName evidence="9">Fatty acid synthase alpha subunit Lsd1</fullName>
        <ecNumber evidence="9">2.3.1.86</ecNumber>
    </submittedName>
</protein>
<dbReference type="PROSITE" id="PS00606">
    <property type="entry name" value="KS3_1"/>
    <property type="match status" value="1"/>
</dbReference>
<dbReference type="InterPro" id="IPR013785">
    <property type="entry name" value="Aldolase_TIM"/>
</dbReference>
<dbReference type="Pfam" id="PF22235">
    <property type="entry name" value="FAS1_thioest_ins"/>
    <property type="match status" value="1"/>
</dbReference>
<dbReference type="Pfam" id="PF08354">
    <property type="entry name" value="Fas1-AflB-like_hel"/>
    <property type="match status" value="1"/>
</dbReference>
<reference evidence="9" key="1">
    <citation type="submission" date="2022-07" db="EMBL/GenBank/DDBJ databases">
        <title>Phylogenomic reconstructions and comparative analyses of Kickxellomycotina fungi.</title>
        <authorList>
            <person name="Reynolds N.K."/>
            <person name="Stajich J.E."/>
            <person name="Barry K."/>
            <person name="Grigoriev I.V."/>
            <person name="Crous P."/>
            <person name="Smith M.E."/>
        </authorList>
    </citation>
    <scope>NUCLEOTIDE SEQUENCE</scope>
    <source>
        <strain evidence="9">NRRL 3115</strain>
    </source>
</reference>
<dbReference type="CDD" id="cd00828">
    <property type="entry name" value="elong_cond_enzymes"/>
    <property type="match status" value="1"/>
</dbReference>
<dbReference type="FunFam" id="3.40.50.720:FF:000168">
    <property type="entry name" value="Fatty acid synthase subunit alpha"/>
    <property type="match status" value="1"/>
</dbReference>
<keyword evidence="2" id="KW-0597">Phosphoprotein</keyword>
<dbReference type="EMBL" id="JANBTW010000133">
    <property type="protein sequence ID" value="KAJ2670072.1"/>
    <property type="molecule type" value="Genomic_DNA"/>
</dbReference>
<keyword evidence="4" id="KW-0378">Hydrolase</keyword>
<dbReference type="GO" id="GO:0004321">
    <property type="term" value="F:fatty-acyl-CoA synthase activity"/>
    <property type="evidence" value="ECO:0007669"/>
    <property type="project" value="UniProtKB-EC"/>
</dbReference>
<dbReference type="GO" id="GO:0006633">
    <property type="term" value="P:fatty acid biosynthetic process"/>
    <property type="evidence" value="ECO:0007669"/>
    <property type="project" value="InterPro"/>
</dbReference>
<dbReference type="Gene3D" id="3.20.20.70">
    <property type="entry name" value="Aldolase class I"/>
    <property type="match status" value="2"/>
</dbReference>
<name>A0A9W8KVM6_9FUNG</name>
<dbReference type="Gene3D" id="6.10.60.10">
    <property type="match status" value="1"/>
</dbReference>
<dbReference type="Gene3D" id="3.30.1120.100">
    <property type="match status" value="1"/>
</dbReference>
<evidence type="ECO:0000313" key="10">
    <source>
        <dbReference type="Proteomes" id="UP001151518"/>
    </source>
</evidence>
<dbReference type="InterPro" id="IPR016035">
    <property type="entry name" value="Acyl_Trfase/lysoPLipase"/>
</dbReference>
<dbReference type="InterPro" id="IPR014043">
    <property type="entry name" value="Acyl_transferase_dom"/>
</dbReference>
<keyword evidence="1" id="KW-0596">Phosphopantetheine</keyword>
<proteinExistence type="predicted"/>
<dbReference type="InterPro" id="IPR018201">
    <property type="entry name" value="Ketoacyl_synth_AS"/>
</dbReference>
<keyword evidence="6" id="KW-0560">Oxidoreductase</keyword>
<dbReference type="Gene3D" id="3.30.70.2490">
    <property type="match status" value="1"/>
</dbReference>
<dbReference type="PROSITE" id="PS52004">
    <property type="entry name" value="KS3_2"/>
    <property type="match status" value="1"/>
</dbReference>
<dbReference type="InterPro" id="IPR029069">
    <property type="entry name" value="HotDog_dom_sf"/>
</dbReference>
<dbReference type="InterPro" id="IPR009081">
    <property type="entry name" value="PP-bd_ACP"/>
</dbReference>
<dbReference type="InterPro" id="IPR016039">
    <property type="entry name" value="Thiolase-like"/>
</dbReference>
<dbReference type="SUPFAM" id="SSF51735">
    <property type="entry name" value="NAD(P)-binding Rossmann-fold domains"/>
    <property type="match status" value="1"/>
</dbReference>
<dbReference type="Pfam" id="PF16073">
    <property type="entry name" value="SAT"/>
    <property type="match status" value="1"/>
</dbReference>
<dbReference type="Pfam" id="PF17828">
    <property type="entry name" value="FAS_N"/>
    <property type="match status" value="1"/>
</dbReference>
<dbReference type="EC" id="2.3.1.86" evidence="9"/>
<evidence type="ECO:0000256" key="3">
    <source>
        <dbReference type="ARBA" id="ARBA00022679"/>
    </source>
</evidence>
<dbReference type="Gene3D" id="1.20.1050.120">
    <property type="match status" value="1"/>
</dbReference>
<dbReference type="PROSITE" id="PS50075">
    <property type="entry name" value="CARRIER"/>
    <property type="match status" value="1"/>
</dbReference>
<dbReference type="PANTHER" id="PTHR10982">
    <property type="entry name" value="MALONYL COA-ACYL CARRIER PROTEIN TRANSACYLASE"/>
    <property type="match status" value="1"/>
</dbReference>
<dbReference type="InterPro" id="IPR040883">
    <property type="entry name" value="FAS_meander"/>
</dbReference>
<dbReference type="InterPro" id="IPR032088">
    <property type="entry name" value="SAT"/>
</dbReference>
<dbReference type="Pfam" id="PF01575">
    <property type="entry name" value="MaoC_dehydratas"/>
    <property type="match status" value="1"/>
</dbReference>
<dbReference type="InterPro" id="IPR014030">
    <property type="entry name" value="Ketoacyl_synth_N"/>
</dbReference>
<dbReference type="GO" id="GO:0004318">
    <property type="term" value="F:enoyl-[acyl-carrier-protein] reductase (NADH) activity"/>
    <property type="evidence" value="ECO:0007669"/>
    <property type="project" value="InterPro"/>
</dbReference>
<dbReference type="InterPro" id="IPR041099">
    <property type="entry name" value="FAS1_N"/>
</dbReference>
<dbReference type="InterPro" id="IPR036291">
    <property type="entry name" value="NAD(P)-bd_dom_sf"/>
</dbReference>
<evidence type="ECO:0000259" key="8">
    <source>
        <dbReference type="PROSITE" id="PS52004"/>
    </source>
</evidence>
<dbReference type="Pfam" id="PF18325">
    <property type="entry name" value="Fas_alpha_ACP"/>
    <property type="match status" value="1"/>
</dbReference>
<feature type="domain" description="Carrier" evidence="7">
    <location>
        <begin position="2219"/>
        <end position="2298"/>
    </location>
</feature>
<dbReference type="Pfam" id="PF13452">
    <property type="entry name" value="FAS1_DH_region"/>
    <property type="match status" value="1"/>
</dbReference>
<dbReference type="Proteomes" id="UP001151518">
    <property type="component" value="Unassembled WGS sequence"/>
</dbReference>
<evidence type="ECO:0000256" key="4">
    <source>
        <dbReference type="ARBA" id="ARBA00022801"/>
    </source>
</evidence>
<dbReference type="GO" id="GO:0008897">
    <property type="term" value="F:holo-[acyl-carrier-protein] synthase activity"/>
    <property type="evidence" value="ECO:0007669"/>
    <property type="project" value="InterPro"/>
</dbReference>
<evidence type="ECO:0000256" key="2">
    <source>
        <dbReference type="ARBA" id="ARBA00022553"/>
    </source>
</evidence>
<evidence type="ECO:0000256" key="5">
    <source>
        <dbReference type="ARBA" id="ARBA00022857"/>
    </source>
</evidence>
<dbReference type="Gene3D" id="3.40.50.720">
    <property type="entry name" value="NAD(P)-binding Rossmann-like Domain"/>
    <property type="match status" value="1"/>
</dbReference>
<dbReference type="SUPFAM" id="SSF51412">
    <property type="entry name" value="Inosine monophosphate dehydrogenase (IMPDH)"/>
    <property type="match status" value="1"/>
</dbReference>
<dbReference type="GO" id="GO:0004312">
    <property type="term" value="F:fatty acid synthase activity"/>
    <property type="evidence" value="ECO:0007669"/>
    <property type="project" value="InterPro"/>
</dbReference>
<dbReference type="InterPro" id="IPR013565">
    <property type="entry name" value="Fas1/AflB-like_central"/>
</dbReference>
<dbReference type="SMART" id="SM00827">
    <property type="entry name" value="PKS_AT"/>
    <property type="match status" value="1"/>
</dbReference>
<dbReference type="InterPro" id="IPR001227">
    <property type="entry name" value="Ac_transferase_dom_sf"/>
</dbReference>
<dbReference type="Gene3D" id="6.20.240.10">
    <property type="match status" value="1"/>
</dbReference>
<keyword evidence="5" id="KW-0521">NADP</keyword>
<feature type="domain" description="Ketosynthase family 3 (KS3)" evidence="8">
    <location>
        <begin position="3118"/>
        <end position="3707"/>
    </location>
</feature>
<evidence type="ECO:0000313" key="9">
    <source>
        <dbReference type="EMBL" id="KAJ2670072.1"/>
    </source>
</evidence>
<dbReference type="Gene3D" id="3.90.25.70">
    <property type="match status" value="1"/>
</dbReference>
<evidence type="ECO:0000256" key="1">
    <source>
        <dbReference type="ARBA" id="ARBA00022450"/>
    </source>
</evidence>
<organism evidence="9 10">
    <name type="scientific">Coemansia spiralis</name>
    <dbReference type="NCBI Taxonomy" id="417178"/>
    <lineage>
        <taxon>Eukaryota</taxon>
        <taxon>Fungi</taxon>
        <taxon>Fungi incertae sedis</taxon>
        <taxon>Zoopagomycota</taxon>
        <taxon>Kickxellomycotina</taxon>
        <taxon>Kickxellomycetes</taxon>
        <taxon>Kickxellales</taxon>
        <taxon>Kickxellaceae</taxon>
        <taxon>Coemansia</taxon>
    </lineage>
</organism>
<dbReference type="Pfam" id="PF17951">
    <property type="entry name" value="FAS_meander"/>
    <property type="match status" value="1"/>
</dbReference>
<dbReference type="Gene3D" id="3.10.129.10">
    <property type="entry name" value="Hotdog Thioesterase"/>
    <property type="match status" value="2"/>
</dbReference>
<keyword evidence="3 9" id="KW-0808">Transferase</keyword>
<dbReference type="Gene3D" id="3.40.366.10">
    <property type="entry name" value="Malonyl-Coenzyme A Acyl Carrier Protein, domain 2"/>
    <property type="match status" value="3"/>
</dbReference>
<dbReference type="InterPro" id="IPR040899">
    <property type="entry name" value="Fas_alpha_ACP"/>
</dbReference>
<dbReference type="SUPFAM" id="SSF54637">
    <property type="entry name" value="Thioesterase/thiol ester dehydrase-isomerase"/>
    <property type="match status" value="1"/>
</dbReference>
<dbReference type="GO" id="GO:0004315">
    <property type="term" value="F:3-oxoacyl-[acyl-carrier-protein] synthase activity"/>
    <property type="evidence" value="ECO:0007669"/>
    <property type="project" value="InterPro"/>
</dbReference>
<dbReference type="Gene3D" id="3.40.47.10">
    <property type="match status" value="2"/>
</dbReference>
<dbReference type="FunFam" id="1.20.930.70:FF:000001">
    <property type="entry name" value="Fatty acid synthase beta subunit dehydratase"/>
    <property type="match status" value="1"/>
</dbReference>
<dbReference type="InterPro" id="IPR041550">
    <property type="entry name" value="FASI_helical"/>
</dbReference>
<dbReference type="InterPro" id="IPR002539">
    <property type="entry name" value="MaoC-like_dom"/>
</dbReference>
<dbReference type="InterPro" id="IPR047224">
    <property type="entry name" value="FAS_alpha_su_C"/>
</dbReference>
<gene>
    <name evidence="9" type="primary">fas2_5</name>
    <name evidence="9" type="ORF">GGI25_005948</name>
</gene>
<dbReference type="FunFam" id="3.90.25.70:FF:000001">
    <property type="entry name" value="Fatty acid synthase subunit alpha"/>
    <property type="match status" value="1"/>
</dbReference>
<evidence type="ECO:0000256" key="6">
    <source>
        <dbReference type="ARBA" id="ARBA00023002"/>
    </source>
</evidence>
<dbReference type="Gene3D" id="6.10.140.1400">
    <property type="match status" value="1"/>
</dbReference>
<dbReference type="CDD" id="cd08950">
    <property type="entry name" value="KR_fFAS_SDR_c_like"/>
    <property type="match status" value="1"/>
</dbReference>
<dbReference type="Pfam" id="PF00698">
    <property type="entry name" value="Acyl_transf_1"/>
    <property type="match status" value="1"/>
</dbReference>
<dbReference type="InterPro" id="IPR050830">
    <property type="entry name" value="Fungal_FAS"/>
</dbReference>
<accession>A0A9W8KVM6</accession>
<dbReference type="GO" id="GO:0019171">
    <property type="term" value="F:(3R)-hydroxyacyl-[acyl-carrier-protein] dehydratase activity"/>
    <property type="evidence" value="ECO:0007669"/>
    <property type="project" value="InterPro"/>
</dbReference>
<dbReference type="FunFam" id="3.30.70.2490:FF:000001">
    <property type="entry name" value="Fatty acid synthase subunit alpha"/>
    <property type="match status" value="1"/>
</dbReference>
<evidence type="ECO:0000259" key="7">
    <source>
        <dbReference type="PROSITE" id="PS50075"/>
    </source>
</evidence>
<keyword evidence="9" id="KW-0012">Acyltransferase</keyword>
<dbReference type="PANTHER" id="PTHR10982:SF21">
    <property type="entry name" value="FATTY ACID SYNTHASE SUBUNIT BETA"/>
    <property type="match status" value="1"/>
</dbReference>